<dbReference type="AlphaFoldDB" id="A0A6A4GLI8"/>
<accession>A0A6A4GLI8</accession>
<dbReference type="EMBL" id="ML769881">
    <property type="protein sequence ID" value="KAE9386418.1"/>
    <property type="molecule type" value="Genomic_DNA"/>
</dbReference>
<gene>
    <name evidence="2" type="ORF">BT96DRAFT_1006114</name>
</gene>
<dbReference type="PANTHER" id="PTHR47718">
    <property type="entry name" value="OS01G0519700 PROTEIN"/>
    <property type="match status" value="1"/>
</dbReference>
<evidence type="ECO:0000313" key="3">
    <source>
        <dbReference type="Proteomes" id="UP000799118"/>
    </source>
</evidence>
<dbReference type="OrthoDB" id="2402896at2759"/>
<feature type="domain" description="MULE transposase" evidence="1">
    <location>
        <begin position="735"/>
        <end position="829"/>
    </location>
</feature>
<protein>
    <recommendedName>
        <fullName evidence="1">MULE transposase domain-containing protein</fullName>
    </recommendedName>
</protein>
<keyword evidence="3" id="KW-1185">Reference proteome</keyword>
<reference evidence="2" key="1">
    <citation type="journal article" date="2019" name="Environ. Microbiol.">
        <title>Fungal ecological strategies reflected in gene transcription - a case study of two litter decomposers.</title>
        <authorList>
            <person name="Barbi F."/>
            <person name="Kohler A."/>
            <person name="Barry K."/>
            <person name="Baskaran P."/>
            <person name="Daum C."/>
            <person name="Fauchery L."/>
            <person name="Ihrmark K."/>
            <person name="Kuo A."/>
            <person name="LaButti K."/>
            <person name="Lipzen A."/>
            <person name="Morin E."/>
            <person name="Grigoriev I.V."/>
            <person name="Henrissat B."/>
            <person name="Lindahl B."/>
            <person name="Martin F."/>
        </authorList>
    </citation>
    <scope>NUCLEOTIDE SEQUENCE</scope>
    <source>
        <strain evidence="2">JB14</strain>
    </source>
</reference>
<sequence>MTDPEILHLKLAASEYSTPLPHAAFSDDFFCQVTFLQAGELSLPVIAAKGMLSHWTFDHDLPSTTAATVILPNEIVPHMSNLQAITSSMEKAYIDGYQLVNLSLNIDGGCITGTYHFSKICLYILINNNYPAVDAGRRLAEALEKSSLSADLISRFMREKLWTQIQGFSATCALWNLVSLLDEEWLYDNILNCLSELLYFQRATAADESKPPPFMFLPTCFIESARFLYSYSGQPPEYSPELHAFRQNLKATGPNFTFSFISKDNNYYLAYDFKEYELCFEFGDSKFGNPPDDIQTTVNWILKGISMPCEIQRGFISTQPGVGRGSGSCGVAAFNFIERKRNLLLPSWTPTSSSNLQMKMLLDLVIYHFIATDTPGTFDDWVIPCVTLTTTSLVWLLQLQLVPAYKTASGVFVSSGSSALLGPPIVLKTLPPDGRNDLCVRRSPAPASLPITISSTTSTPCVKCKLDDIPTSTPKCPKRIHLTQSPSISLLTPSTVMCIKAEHPPSLIVQMVKDERSPSSFKREECSPSITCISPPTVKVKMSNIILLPPQPHVDVKQERAGQKMLGGHGHNSVAVYGEYKPHHEKDIDPADFCIGRNVKTECMAHVNLCHDGSLWCISLVDLVHNHDRYLPISGTASRPPTEEQWKLISELAISNMKFSCAHISSILSTQSIGHPLEPRQIGNILNSSRKEAHDEVKHLGGDIGAIIWSLEEKNRTDPGWRYHVKPAKHFGDVIINDNSYNKVDCQYPLNTGVIVNGHNCSQNIWYCFHCSEDVETFTWVLRCYLGDESLGDAIDLPEVFISDCHASLIASVADTLPTSFHVYCLYHLEGNIHDNLWLPLGAKWTNFTCDFWAAYRAISPEEFDRLWKHLIACYPSLKVYLEEQLYPC</sequence>
<dbReference type="Proteomes" id="UP000799118">
    <property type="component" value="Unassembled WGS sequence"/>
</dbReference>
<dbReference type="Pfam" id="PF10551">
    <property type="entry name" value="MULE"/>
    <property type="match status" value="1"/>
</dbReference>
<dbReference type="InterPro" id="IPR018289">
    <property type="entry name" value="MULE_transposase_dom"/>
</dbReference>
<proteinExistence type="predicted"/>
<evidence type="ECO:0000259" key="1">
    <source>
        <dbReference type="Pfam" id="PF10551"/>
    </source>
</evidence>
<name>A0A6A4GLI8_9AGAR</name>
<evidence type="ECO:0000313" key="2">
    <source>
        <dbReference type="EMBL" id="KAE9386418.1"/>
    </source>
</evidence>
<organism evidence="2 3">
    <name type="scientific">Gymnopus androsaceus JB14</name>
    <dbReference type="NCBI Taxonomy" id="1447944"/>
    <lineage>
        <taxon>Eukaryota</taxon>
        <taxon>Fungi</taxon>
        <taxon>Dikarya</taxon>
        <taxon>Basidiomycota</taxon>
        <taxon>Agaricomycotina</taxon>
        <taxon>Agaricomycetes</taxon>
        <taxon>Agaricomycetidae</taxon>
        <taxon>Agaricales</taxon>
        <taxon>Marasmiineae</taxon>
        <taxon>Omphalotaceae</taxon>
        <taxon>Gymnopus</taxon>
    </lineage>
</organism>